<feature type="chain" id="PRO_5012365634" description="Beta-xylanase" evidence="11">
    <location>
        <begin position="20"/>
        <end position="368"/>
    </location>
</feature>
<dbReference type="GO" id="GO:0031176">
    <property type="term" value="F:endo-1,4-beta-xylanase activity"/>
    <property type="evidence" value="ECO:0007669"/>
    <property type="project" value="UniProtKB-EC"/>
</dbReference>
<dbReference type="Pfam" id="PF00331">
    <property type="entry name" value="Glyco_hydro_10"/>
    <property type="match status" value="1"/>
</dbReference>
<keyword evidence="5 10" id="KW-0378">Hydrolase</keyword>
<feature type="active site" description="Nucleophile" evidence="9">
    <location>
        <position position="278"/>
    </location>
</feature>
<name>A0A1P9X1B5_9BACT</name>
<dbReference type="PRINTS" id="PR00134">
    <property type="entry name" value="GLHYDRLASE10"/>
</dbReference>
<protein>
    <recommendedName>
        <fullName evidence="10">Beta-xylanase</fullName>
        <ecNumber evidence="10">3.2.1.8</ecNumber>
    </recommendedName>
</protein>
<dbReference type="EC" id="3.2.1.8" evidence="10"/>
<accession>A0A1P9X1B5</accession>
<evidence type="ECO:0000256" key="10">
    <source>
        <dbReference type="RuleBase" id="RU361174"/>
    </source>
</evidence>
<feature type="signal peptide" evidence="11">
    <location>
        <begin position="1"/>
        <end position="19"/>
    </location>
</feature>
<keyword evidence="7 10" id="KW-0326">Glycosidase</keyword>
<sequence>MFAVIVSVLFNLTSCTQFAEEVKPVDTAETSVAGIRASAILDSSRSLKASATFPVGVAFNSSIIKKSPKAYNFFYSQFNSKTVHAYMNTQPKQGQFNLGEVDYWVSEAEKKPIRLHGHCLVHRMDATSWFAQFKGNTTGFENAVKNHIQTVVGRHKGKIKSWDVFNEVFETSSGAIRKTSFRDLYTSDAAYLEFVKRCFQWANEADPNALLFYNDFNLESSTPKLEAVIGLVNNIRKAGVRIDGIGTQMHITVNTPNNGIRNSFQRLASTGLLIHVSELDIAVNPQNVTPLVMTQQLENSQAAKYQSVASLYKTNVPARLQYGITLWDFSDGDSWLVKVQNKVDMPNILDKDYNKKPAFYGFLNGLQN</sequence>
<organism evidence="13 14">
    <name type="scientific">Spirosoma montaniterrae</name>
    <dbReference type="NCBI Taxonomy" id="1178516"/>
    <lineage>
        <taxon>Bacteria</taxon>
        <taxon>Pseudomonadati</taxon>
        <taxon>Bacteroidota</taxon>
        <taxon>Cytophagia</taxon>
        <taxon>Cytophagales</taxon>
        <taxon>Cytophagaceae</taxon>
        <taxon>Spirosoma</taxon>
    </lineage>
</organism>
<keyword evidence="3 13" id="KW-0858">Xylan degradation</keyword>
<evidence type="ECO:0000256" key="3">
    <source>
        <dbReference type="ARBA" id="ARBA00022651"/>
    </source>
</evidence>
<feature type="domain" description="GH10" evidence="12">
    <location>
        <begin position="48"/>
        <end position="365"/>
    </location>
</feature>
<dbReference type="Proteomes" id="UP000187941">
    <property type="component" value="Chromosome"/>
</dbReference>
<dbReference type="InterPro" id="IPR001000">
    <property type="entry name" value="GH10_dom"/>
</dbReference>
<dbReference type="Gene3D" id="3.20.20.80">
    <property type="entry name" value="Glycosidases"/>
    <property type="match status" value="1"/>
</dbReference>
<comment type="catalytic activity">
    <reaction evidence="1 10">
        <text>Endohydrolysis of (1-&gt;4)-beta-D-xylosidic linkages in xylans.</text>
        <dbReference type="EC" id="3.2.1.8"/>
    </reaction>
</comment>
<dbReference type="KEGG" id="smon:AWR27_19950"/>
<dbReference type="PANTHER" id="PTHR31490">
    <property type="entry name" value="GLYCOSYL HYDROLASE"/>
    <property type="match status" value="1"/>
</dbReference>
<evidence type="ECO:0000256" key="1">
    <source>
        <dbReference type="ARBA" id="ARBA00000681"/>
    </source>
</evidence>
<proteinExistence type="inferred from homology"/>
<keyword evidence="6 10" id="KW-0119">Carbohydrate metabolism</keyword>
<comment type="similarity">
    <text evidence="2 10">Belongs to the glycosyl hydrolase 10 (cellulase F) family.</text>
</comment>
<keyword evidence="14" id="KW-1185">Reference proteome</keyword>
<evidence type="ECO:0000256" key="11">
    <source>
        <dbReference type="SAM" id="SignalP"/>
    </source>
</evidence>
<evidence type="ECO:0000256" key="2">
    <source>
        <dbReference type="ARBA" id="ARBA00007495"/>
    </source>
</evidence>
<dbReference type="InterPro" id="IPR017853">
    <property type="entry name" value="GH"/>
</dbReference>
<evidence type="ECO:0000256" key="9">
    <source>
        <dbReference type="PROSITE-ProRule" id="PRU10061"/>
    </source>
</evidence>
<evidence type="ECO:0000256" key="7">
    <source>
        <dbReference type="ARBA" id="ARBA00023295"/>
    </source>
</evidence>
<dbReference type="AlphaFoldDB" id="A0A1P9X1B5"/>
<dbReference type="SMART" id="SM00633">
    <property type="entry name" value="Glyco_10"/>
    <property type="match status" value="1"/>
</dbReference>
<evidence type="ECO:0000256" key="6">
    <source>
        <dbReference type="ARBA" id="ARBA00023277"/>
    </source>
</evidence>
<dbReference type="InterPro" id="IPR044846">
    <property type="entry name" value="GH10"/>
</dbReference>
<evidence type="ECO:0000259" key="12">
    <source>
        <dbReference type="PROSITE" id="PS51760"/>
    </source>
</evidence>
<dbReference type="OrthoDB" id="9809277at2"/>
<dbReference type="SUPFAM" id="SSF51445">
    <property type="entry name" value="(Trans)glycosidases"/>
    <property type="match status" value="1"/>
</dbReference>
<dbReference type="PROSITE" id="PS51760">
    <property type="entry name" value="GH10_2"/>
    <property type="match status" value="1"/>
</dbReference>
<keyword evidence="8 10" id="KW-0624">Polysaccharide degradation</keyword>
<dbReference type="EMBL" id="CP014263">
    <property type="protein sequence ID" value="AQG81393.1"/>
    <property type="molecule type" value="Genomic_DNA"/>
</dbReference>
<keyword evidence="4 11" id="KW-0732">Signal</keyword>
<dbReference type="GO" id="GO:0045493">
    <property type="term" value="P:xylan catabolic process"/>
    <property type="evidence" value="ECO:0007669"/>
    <property type="project" value="UniProtKB-KW"/>
</dbReference>
<dbReference type="InterPro" id="IPR031158">
    <property type="entry name" value="GH10_AS"/>
</dbReference>
<evidence type="ECO:0000256" key="4">
    <source>
        <dbReference type="ARBA" id="ARBA00022729"/>
    </source>
</evidence>
<gene>
    <name evidence="13" type="ORF">AWR27_19950</name>
</gene>
<evidence type="ECO:0000256" key="8">
    <source>
        <dbReference type="ARBA" id="ARBA00023326"/>
    </source>
</evidence>
<dbReference type="STRING" id="1178516.AWR27_19950"/>
<evidence type="ECO:0000256" key="5">
    <source>
        <dbReference type="ARBA" id="ARBA00022801"/>
    </source>
</evidence>
<evidence type="ECO:0000313" key="13">
    <source>
        <dbReference type="EMBL" id="AQG81393.1"/>
    </source>
</evidence>
<evidence type="ECO:0000313" key="14">
    <source>
        <dbReference type="Proteomes" id="UP000187941"/>
    </source>
</evidence>
<reference evidence="13 14" key="1">
    <citation type="submission" date="2016-01" db="EMBL/GenBank/DDBJ databases">
        <authorList>
            <person name="Oliw E.H."/>
        </authorList>
    </citation>
    <scope>NUCLEOTIDE SEQUENCE [LARGE SCALE GENOMIC DNA]</scope>
    <source>
        <strain evidence="13 14">DY10</strain>
    </source>
</reference>
<dbReference type="PANTHER" id="PTHR31490:SF88">
    <property type="entry name" value="BETA-XYLANASE"/>
    <property type="match status" value="1"/>
</dbReference>
<dbReference type="PROSITE" id="PS00591">
    <property type="entry name" value="GH10_1"/>
    <property type="match status" value="1"/>
</dbReference>